<keyword evidence="4 6" id="KW-1133">Transmembrane helix</keyword>
<name>A0A2X4WWG5_9NOCA</name>
<keyword evidence="9" id="KW-1185">Reference proteome</keyword>
<organism evidence="8 9">
    <name type="scientific">Rhodococcus coprophilus</name>
    <dbReference type="NCBI Taxonomy" id="38310"/>
    <lineage>
        <taxon>Bacteria</taxon>
        <taxon>Bacillati</taxon>
        <taxon>Actinomycetota</taxon>
        <taxon>Actinomycetes</taxon>
        <taxon>Mycobacteriales</taxon>
        <taxon>Nocardiaceae</taxon>
        <taxon>Rhodococcus</taxon>
    </lineage>
</organism>
<feature type="transmembrane region" description="Helical" evidence="6">
    <location>
        <begin position="793"/>
        <end position="815"/>
    </location>
</feature>
<dbReference type="RefSeq" id="WP_072699017.1">
    <property type="nucleotide sequence ID" value="NZ_JAFBBL010000001.1"/>
</dbReference>
<feature type="transmembrane region" description="Helical" evidence="6">
    <location>
        <begin position="426"/>
        <end position="453"/>
    </location>
</feature>
<evidence type="ECO:0000256" key="5">
    <source>
        <dbReference type="ARBA" id="ARBA00023136"/>
    </source>
</evidence>
<keyword evidence="3 6" id="KW-0812">Transmembrane</keyword>
<dbReference type="PANTHER" id="PTHR30287">
    <property type="entry name" value="MEMBRANE COMPONENT OF PREDICTED ABC SUPERFAMILY METABOLITE UPTAKE TRANSPORTER"/>
    <property type="match status" value="1"/>
</dbReference>
<evidence type="ECO:0000256" key="3">
    <source>
        <dbReference type="ARBA" id="ARBA00022692"/>
    </source>
</evidence>
<dbReference type="KEGG" id="rcr:NCTC10994_00158"/>
<gene>
    <name evidence="8" type="ORF">NCTC10994_00158</name>
</gene>
<accession>A0A2X4WWG5</accession>
<reference evidence="8 9" key="1">
    <citation type="submission" date="2018-06" db="EMBL/GenBank/DDBJ databases">
        <authorList>
            <consortium name="Pathogen Informatics"/>
            <person name="Doyle S."/>
        </authorList>
    </citation>
    <scope>NUCLEOTIDE SEQUENCE [LARGE SCALE GENOMIC DNA]</scope>
    <source>
        <strain evidence="8 9">NCTC10994</strain>
    </source>
</reference>
<evidence type="ECO:0000256" key="6">
    <source>
        <dbReference type="SAM" id="Phobius"/>
    </source>
</evidence>
<keyword evidence="5 6" id="KW-0472">Membrane</keyword>
<keyword evidence="2" id="KW-1003">Cell membrane</keyword>
<dbReference type="PANTHER" id="PTHR30287:SF1">
    <property type="entry name" value="INNER MEMBRANE PROTEIN"/>
    <property type="match status" value="1"/>
</dbReference>
<dbReference type="GO" id="GO:0005886">
    <property type="term" value="C:plasma membrane"/>
    <property type="evidence" value="ECO:0007669"/>
    <property type="project" value="UniProtKB-SubCell"/>
</dbReference>
<proteinExistence type="predicted"/>
<protein>
    <submittedName>
        <fullName evidence="8">ABC transporter transmembrane protein</fullName>
    </submittedName>
</protein>
<evidence type="ECO:0000256" key="1">
    <source>
        <dbReference type="ARBA" id="ARBA00004651"/>
    </source>
</evidence>
<sequence>MTVRLPSRGSEMLAVACAVAVGAALVTFCLVMAESGLRSAVPAERFAGVDMLIGGDQTVRQDEDFDLVLPDPVGVPADLAPAVAEIPGVRAVAIDVGFPAAVADGRGGVVPVESVRRNGHGWDAFLGTVGLTGTPPIGPDDVVLAVDAADAAGVSPGDPVQVLLRGEVRDMRVSGVADLRGGGVFVSDVLARELGERPEGIVDLLSVVLDDDADIGAVTDCVEALVDSRGLVVAAGDDIGRVERPAAAAGPGMLLTFALSAGGVVVTLVGFITAGAVSVGVAGRARELALLRAVGATPAQIRSMTARQITGVALGSTIVGIVAGMLGAAAATGSLVDLGLLARGLSLSWSPLPALATGLLMLGVVQVAARAGSFRLSRMTPADAMVETEAEPRSANSVRTPVGSIVLALAAGSAIVPLVTRSETAVMGAASGTLLAVIGVALIAPAVVGRIGGWLAALSGPASRWLAVRNSASYAVRTGGTISVLALAVGLLTTQVYVGSTVSAAVDHEVREGTVADVLVSAPAAGGVSAATVAAIADDPSVVAAVPMVRSTVMRPVDEYGVALVESYPMSVVGSGIDWVLDLGVVDGDLSKLDKNSVALDSATARSSAIDVGDTVSLILPDGTAVEPTVVATYARGFGFGKIVVSFDLLSQEASGPYDSVLIAGRTPAVAADLDDLISVTPGLQVDDATAALVGPVSQDPSRLLNLGISVVLMGYILLAVANRLVATTLRRRREWQLLRAVGATPRQLRSMARTETVLVCVGAIAVGLVISLGPMSVLAFGFVGKPWPQGPWWPVAATVFVVCVVAYAATMLPVRRLLHGASIPQPPG</sequence>
<dbReference type="STRING" id="1219011.GCA_001895045_00995"/>
<feature type="transmembrane region" description="Helical" evidence="6">
    <location>
        <begin position="474"/>
        <end position="498"/>
    </location>
</feature>
<evidence type="ECO:0000259" key="7">
    <source>
        <dbReference type="Pfam" id="PF02687"/>
    </source>
</evidence>
<feature type="transmembrane region" description="Helical" evidence="6">
    <location>
        <begin position="402"/>
        <end position="420"/>
    </location>
</feature>
<feature type="transmembrane region" description="Helical" evidence="6">
    <location>
        <begin position="309"/>
        <end position="331"/>
    </location>
</feature>
<evidence type="ECO:0000313" key="9">
    <source>
        <dbReference type="Proteomes" id="UP000249091"/>
    </source>
</evidence>
<feature type="transmembrane region" description="Helical" evidence="6">
    <location>
        <begin position="254"/>
        <end position="282"/>
    </location>
</feature>
<comment type="subcellular location">
    <subcellularLocation>
        <location evidence="1">Cell membrane</location>
        <topology evidence="1">Multi-pass membrane protein</topology>
    </subcellularLocation>
</comment>
<dbReference type="InterPro" id="IPR003838">
    <property type="entry name" value="ABC3_permease_C"/>
</dbReference>
<dbReference type="Proteomes" id="UP000249091">
    <property type="component" value="Chromosome 1"/>
</dbReference>
<feature type="transmembrane region" description="Helical" evidence="6">
    <location>
        <begin position="704"/>
        <end position="726"/>
    </location>
</feature>
<dbReference type="InterPro" id="IPR038766">
    <property type="entry name" value="Membrane_comp_ABC_pdt"/>
</dbReference>
<feature type="transmembrane region" description="Helical" evidence="6">
    <location>
        <begin position="351"/>
        <end position="369"/>
    </location>
</feature>
<feature type="domain" description="ABC3 transporter permease C-terminal" evidence="7">
    <location>
        <begin position="709"/>
        <end position="820"/>
    </location>
</feature>
<dbReference type="AlphaFoldDB" id="A0A2X4WWG5"/>
<evidence type="ECO:0000256" key="4">
    <source>
        <dbReference type="ARBA" id="ARBA00022989"/>
    </source>
</evidence>
<evidence type="ECO:0000313" key="8">
    <source>
        <dbReference type="EMBL" id="SQI28414.1"/>
    </source>
</evidence>
<feature type="transmembrane region" description="Helical" evidence="6">
    <location>
        <begin position="757"/>
        <end position="781"/>
    </location>
</feature>
<dbReference type="Pfam" id="PF02687">
    <property type="entry name" value="FtsX"/>
    <property type="match status" value="2"/>
</dbReference>
<evidence type="ECO:0000256" key="2">
    <source>
        <dbReference type="ARBA" id="ARBA00022475"/>
    </source>
</evidence>
<dbReference type="EMBL" id="LS483468">
    <property type="protein sequence ID" value="SQI28414.1"/>
    <property type="molecule type" value="Genomic_DNA"/>
</dbReference>
<feature type="domain" description="ABC3 transporter permease C-terminal" evidence="7">
    <location>
        <begin position="261"/>
        <end position="381"/>
    </location>
</feature>